<organism evidence="1 2">
    <name type="scientific">Armillaria luteobubalina</name>
    <dbReference type="NCBI Taxonomy" id="153913"/>
    <lineage>
        <taxon>Eukaryota</taxon>
        <taxon>Fungi</taxon>
        <taxon>Dikarya</taxon>
        <taxon>Basidiomycota</taxon>
        <taxon>Agaricomycotina</taxon>
        <taxon>Agaricomycetes</taxon>
        <taxon>Agaricomycetidae</taxon>
        <taxon>Agaricales</taxon>
        <taxon>Marasmiineae</taxon>
        <taxon>Physalacriaceae</taxon>
        <taxon>Armillaria</taxon>
    </lineage>
</organism>
<proteinExistence type="predicted"/>
<name>A0AA39Q133_9AGAR</name>
<comment type="caution">
    <text evidence="1">The sequence shown here is derived from an EMBL/GenBank/DDBJ whole genome shotgun (WGS) entry which is preliminary data.</text>
</comment>
<protein>
    <recommendedName>
        <fullName evidence="3">F-box domain-containing protein</fullName>
    </recommendedName>
</protein>
<dbReference type="AlphaFoldDB" id="A0AA39Q133"/>
<evidence type="ECO:0000313" key="1">
    <source>
        <dbReference type="EMBL" id="KAK0494302.1"/>
    </source>
</evidence>
<reference evidence="1" key="1">
    <citation type="submission" date="2023-06" db="EMBL/GenBank/DDBJ databases">
        <authorList>
            <consortium name="Lawrence Berkeley National Laboratory"/>
            <person name="Ahrendt S."/>
            <person name="Sahu N."/>
            <person name="Indic B."/>
            <person name="Wong-Bajracharya J."/>
            <person name="Merenyi Z."/>
            <person name="Ke H.-M."/>
            <person name="Monk M."/>
            <person name="Kocsube S."/>
            <person name="Drula E."/>
            <person name="Lipzen A."/>
            <person name="Balint B."/>
            <person name="Henrissat B."/>
            <person name="Andreopoulos B."/>
            <person name="Martin F.M."/>
            <person name="Harder C.B."/>
            <person name="Rigling D."/>
            <person name="Ford K.L."/>
            <person name="Foster G.D."/>
            <person name="Pangilinan J."/>
            <person name="Papanicolaou A."/>
            <person name="Barry K."/>
            <person name="LaButti K."/>
            <person name="Viragh M."/>
            <person name="Koriabine M."/>
            <person name="Yan M."/>
            <person name="Riley R."/>
            <person name="Champramary S."/>
            <person name="Plett K.L."/>
            <person name="Tsai I.J."/>
            <person name="Slot J."/>
            <person name="Sipos G."/>
            <person name="Plett J."/>
            <person name="Nagy L.G."/>
            <person name="Grigoriev I.V."/>
        </authorList>
    </citation>
    <scope>NUCLEOTIDE SEQUENCE</scope>
    <source>
        <strain evidence="1">HWK02</strain>
    </source>
</reference>
<dbReference type="EMBL" id="JAUEPU010000021">
    <property type="protein sequence ID" value="KAK0494302.1"/>
    <property type="molecule type" value="Genomic_DNA"/>
</dbReference>
<keyword evidence="2" id="KW-1185">Reference proteome</keyword>
<evidence type="ECO:0008006" key="3">
    <source>
        <dbReference type="Google" id="ProtNLM"/>
    </source>
</evidence>
<accession>A0AA39Q133</accession>
<evidence type="ECO:0000313" key="2">
    <source>
        <dbReference type="Proteomes" id="UP001175228"/>
    </source>
</evidence>
<gene>
    <name evidence="1" type="ORF">EDD18DRAFT_365765</name>
</gene>
<sequence>MSDIPPEVIEKIVDELDDDGESLIACLSVSRAFHSRARYHLFQTVQLETDSDFYQFISLCDISPVILGLVQSLRIFPRTKAVPHLPLFPNVTSLHIGGHLHDEWQTNFPSTACLTLEELVFPSAQSFRSWICAYPCLASLSVMSVVIYRLGSIGPYALARGPPLEFLSLAYVSENLYDVFLGSPSKSISRFALHGIRKIRHTTMFPYDATGISEILAVSRETLQELDMRVQLFGPLQMFHELVDISQVPTVNYRVASVKIPVSDSISWLSCCTDLKSDRPAYMQRLVIHVDLPDWLEELAFFQSLEPLDTILTDPRYCVLKVVQFNLKGEERHLSRENCQVIRDAILMALPKLQALGRLVVEDEII</sequence>
<dbReference type="Proteomes" id="UP001175228">
    <property type="component" value="Unassembled WGS sequence"/>
</dbReference>